<reference evidence="1 2" key="1">
    <citation type="submission" date="2020-12" db="EMBL/GenBank/DDBJ databases">
        <title>Bacterial novel species Adhaeribacter sp. BT258 isolated from soil.</title>
        <authorList>
            <person name="Jung H.-Y."/>
        </authorList>
    </citation>
    <scope>NUCLEOTIDE SEQUENCE [LARGE SCALE GENOMIC DNA]</scope>
    <source>
        <strain evidence="1 2">BT258</strain>
    </source>
</reference>
<evidence type="ECO:0000313" key="1">
    <source>
        <dbReference type="EMBL" id="MBK0404261.1"/>
    </source>
</evidence>
<keyword evidence="2" id="KW-1185">Reference proteome</keyword>
<proteinExistence type="predicted"/>
<dbReference type="RefSeq" id="WP_200507104.1">
    <property type="nucleotide sequence ID" value="NZ_JAEHFX010000008.1"/>
</dbReference>
<organism evidence="1 2">
    <name type="scientific">Adhaeribacter terrigena</name>
    <dbReference type="NCBI Taxonomy" id="2793070"/>
    <lineage>
        <taxon>Bacteria</taxon>
        <taxon>Pseudomonadati</taxon>
        <taxon>Bacteroidota</taxon>
        <taxon>Cytophagia</taxon>
        <taxon>Cytophagales</taxon>
        <taxon>Hymenobacteraceae</taxon>
        <taxon>Adhaeribacter</taxon>
    </lineage>
</organism>
<dbReference type="Proteomes" id="UP000644147">
    <property type="component" value="Unassembled WGS sequence"/>
</dbReference>
<evidence type="ECO:0000313" key="2">
    <source>
        <dbReference type="Proteomes" id="UP000644147"/>
    </source>
</evidence>
<protein>
    <submittedName>
        <fullName evidence="1">Uncharacterized protein</fullName>
    </submittedName>
</protein>
<dbReference type="EMBL" id="JAEHFX010000008">
    <property type="protein sequence ID" value="MBK0404261.1"/>
    <property type="molecule type" value="Genomic_DNA"/>
</dbReference>
<gene>
    <name evidence="1" type="ORF">I5M27_14790</name>
</gene>
<sequence length="134" mass="15520">MLSLKYIRIRNERPLEQRLASIWRAACTEFKIPCILIYLEENAAYISANLKHLAEKPDFQEKKAFTQQTLQALQYQYTGSARGYWKHNDYYYTFEAIPRSEAQALATEIFQTLIAEVPETAAEKTLKPVPLAKS</sequence>
<comment type="caution">
    <text evidence="1">The sequence shown here is derived from an EMBL/GenBank/DDBJ whole genome shotgun (WGS) entry which is preliminary data.</text>
</comment>
<name>A0ABS1C4D7_9BACT</name>
<accession>A0ABS1C4D7</accession>